<evidence type="ECO:0000259" key="4">
    <source>
        <dbReference type="Pfam" id="PF00676"/>
    </source>
</evidence>
<dbReference type="GO" id="GO:0004739">
    <property type="term" value="F:pyruvate dehydrogenase (acetyl-transferring) activity"/>
    <property type="evidence" value="ECO:0007669"/>
    <property type="project" value="TreeGrafter"/>
</dbReference>
<evidence type="ECO:0000313" key="6">
    <source>
        <dbReference type="Proteomes" id="UP000572635"/>
    </source>
</evidence>
<proteinExistence type="predicted"/>
<organism evidence="5 6">
    <name type="scientific">Nocardiopsis composta</name>
    <dbReference type="NCBI Taxonomy" id="157465"/>
    <lineage>
        <taxon>Bacteria</taxon>
        <taxon>Bacillati</taxon>
        <taxon>Actinomycetota</taxon>
        <taxon>Actinomycetes</taxon>
        <taxon>Streptosporangiales</taxon>
        <taxon>Nocardiopsidaceae</taxon>
        <taxon>Nocardiopsis</taxon>
    </lineage>
</organism>
<reference evidence="5 6" key="1">
    <citation type="submission" date="2020-08" db="EMBL/GenBank/DDBJ databases">
        <title>Sequencing the genomes of 1000 actinobacteria strains.</title>
        <authorList>
            <person name="Klenk H.-P."/>
        </authorList>
    </citation>
    <scope>NUCLEOTIDE SEQUENCE [LARGE SCALE GENOMIC DNA]</scope>
    <source>
        <strain evidence="5 6">DSM 44551</strain>
    </source>
</reference>
<evidence type="ECO:0000256" key="2">
    <source>
        <dbReference type="ARBA" id="ARBA00023002"/>
    </source>
</evidence>
<dbReference type="EMBL" id="JACHDB010000001">
    <property type="protein sequence ID" value="MBB5431015.1"/>
    <property type="molecule type" value="Genomic_DNA"/>
</dbReference>
<dbReference type="PANTHER" id="PTHR11516">
    <property type="entry name" value="PYRUVATE DEHYDROGENASE E1 COMPONENT, ALPHA SUBUNIT BACTERIAL AND ORGANELLAR"/>
    <property type="match status" value="1"/>
</dbReference>
<sequence>MCENNQYAVTTPAREAVSVAHVADRAAAYGMPGATVDGQDPVAVFEAVGAAVERARAGEGPSLVEAETYRFHEHALGLRIPASYRSEEELGSWLERDPVPSFARRLIERGVLDRERAERVEQEVRAEVEQAVEFAEQSAFPDPAEAFEGLYSTRVPAAVPAARAAHEHEGAHHA</sequence>
<evidence type="ECO:0000256" key="1">
    <source>
        <dbReference type="ARBA" id="ARBA00001964"/>
    </source>
</evidence>
<feature type="domain" description="Dehydrogenase E1 component" evidence="4">
    <location>
        <begin position="1"/>
        <end position="143"/>
    </location>
</feature>
<dbReference type="PANTHER" id="PTHR11516:SF60">
    <property type="entry name" value="PYRUVATE DEHYDROGENASE E1 COMPONENT SUBUNIT ALPHA"/>
    <property type="match status" value="1"/>
</dbReference>
<dbReference type="InterPro" id="IPR029061">
    <property type="entry name" value="THDP-binding"/>
</dbReference>
<evidence type="ECO:0000313" key="5">
    <source>
        <dbReference type="EMBL" id="MBB5431015.1"/>
    </source>
</evidence>
<comment type="caution">
    <text evidence="5">The sequence shown here is derived from an EMBL/GenBank/DDBJ whole genome shotgun (WGS) entry which is preliminary data.</text>
</comment>
<protein>
    <submittedName>
        <fullName evidence="5">TPP-dependent pyruvate/acetoin dehydrogenase alpha subunit</fullName>
    </submittedName>
</protein>
<dbReference type="Gene3D" id="3.40.50.970">
    <property type="match status" value="1"/>
</dbReference>
<keyword evidence="5" id="KW-0670">Pyruvate</keyword>
<dbReference type="Proteomes" id="UP000572635">
    <property type="component" value="Unassembled WGS sequence"/>
</dbReference>
<dbReference type="InterPro" id="IPR050642">
    <property type="entry name" value="PDH_E1_Alpha_Subunit"/>
</dbReference>
<dbReference type="GO" id="GO:0000287">
    <property type="term" value="F:magnesium ion binding"/>
    <property type="evidence" value="ECO:0007669"/>
    <property type="project" value="UniProtKB-ARBA"/>
</dbReference>
<dbReference type="Pfam" id="PF00676">
    <property type="entry name" value="E1_dh"/>
    <property type="match status" value="1"/>
</dbReference>
<keyword evidence="6" id="KW-1185">Reference proteome</keyword>
<comment type="cofactor">
    <cofactor evidence="1">
        <name>thiamine diphosphate</name>
        <dbReference type="ChEBI" id="CHEBI:58937"/>
    </cofactor>
</comment>
<dbReference type="AlphaFoldDB" id="A0A7W8QIN5"/>
<keyword evidence="2" id="KW-0560">Oxidoreductase</keyword>
<dbReference type="GO" id="GO:0006086">
    <property type="term" value="P:pyruvate decarboxylation to acetyl-CoA"/>
    <property type="evidence" value="ECO:0007669"/>
    <property type="project" value="TreeGrafter"/>
</dbReference>
<dbReference type="RefSeq" id="WP_312893496.1">
    <property type="nucleotide sequence ID" value="NZ_BAAAJD010000127.1"/>
</dbReference>
<keyword evidence="3" id="KW-0786">Thiamine pyrophosphate</keyword>
<name>A0A7W8QIN5_9ACTN</name>
<dbReference type="InterPro" id="IPR001017">
    <property type="entry name" value="DH_E1"/>
</dbReference>
<accession>A0A7W8QIN5</accession>
<gene>
    <name evidence="5" type="ORF">HDA36_001099</name>
</gene>
<evidence type="ECO:0000256" key="3">
    <source>
        <dbReference type="ARBA" id="ARBA00023052"/>
    </source>
</evidence>
<dbReference type="SUPFAM" id="SSF52518">
    <property type="entry name" value="Thiamin diphosphate-binding fold (THDP-binding)"/>
    <property type="match status" value="1"/>
</dbReference>